<dbReference type="Pfam" id="PF00107">
    <property type="entry name" value="ADH_zinc_N"/>
    <property type="match status" value="1"/>
</dbReference>
<dbReference type="InterPro" id="IPR050129">
    <property type="entry name" value="Zn_alcohol_dh"/>
</dbReference>
<dbReference type="Pfam" id="PF08240">
    <property type="entry name" value="ADH_N"/>
    <property type="match status" value="1"/>
</dbReference>
<evidence type="ECO:0000256" key="1">
    <source>
        <dbReference type="ARBA" id="ARBA00022723"/>
    </source>
</evidence>
<keyword evidence="8" id="KW-1185">Reference proteome</keyword>
<reference evidence="7" key="1">
    <citation type="submission" date="2022-10" db="EMBL/GenBank/DDBJ databases">
        <title>The WGS of Solirubrobacter phytolaccae KCTC 29190.</title>
        <authorList>
            <person name="Jiang Z."/>
        </authorList>
    </citation>
    <scope>NUCLEOTIDE SEQUENCE</scope>
    <source>
        <strain evidence="7">KCTC 29190</strain>
    </source>
</reference>
<accession>A0A9X3SAR0</accession>
<dbReference type="Gene3D" id="3.40.50.720">
    <property type="entry name" value="NAD(P)-binding Rossmann-like Domain"/>
    <property type="match status" value="1"/>
</dbReference>
<keyword evidence="2 4" id="KW-0862">Zinc</keyword>
<comment type="cofactor">
    <cofactor evidence="4">
        <name>Zn(2+)</name>
        <dbReference type="ChEBI" id="CHEBI:29105"/>
    </cofactor>
</comment>
<dbReference type="PANTHER" id="PTHR43401:SF2">
    <property type="entry name" value="L-THREONINE 3-DEHYDROGENASE"/>
    <property type="match status" value="1"/>
</dbReference>
<dbReference type="InterPro" id="IPR011032">
    <property type="entry name" value="GroES-like_sf"/>
</dbReference>
<dbReference type="RefSeq" id="WP_270024843.1">
    <property type="nucleotide sequence ID" value="NZ_JAPDDP010000013.1"/>
</dbReference>
<comment type="similarity">
    <text evidence="4">Belongs to the zinc-containing alcohol dehydrogenase family.</text>
</comment>
<dbReference type="InterPro" id="IPR013154">
    <property type="entry name" value="ADH-like_N"/>
</dbReference>
<dbReference type="InterPro" id="IPR002328">
    <property type="entry name" value="ADH_Zn_CS"/>
</dbReference>
<feature type="domain" description="Alcohol dehydrogenase-like C-terminal" evidence="5">
    <location>
        <begin position="171"/>
        <end position="292"/>
    </location>
</feature>
<dbReference type="SUPFAM" id="SSF50129">
    <property type="entry name" value="GroES-like"/>
    <property type="match status" value="1"/>
</dbReference>
<gene>
    <name evidence="7" type="ORF">OJ997_09510</name>
</gene>
<keyword evidence="3" id="KW-0560">Oxidoreductase</keyword>
<name>A0A9X3SAR0_9ACTN</name>
<dbReference type="InterPro" id="IPR013149">
    <property type="entry name" value="ADH-like_C"/>
</dbReference>
<evidence type="ECO:0000256" key="4">
    <source>
        <dbReference type="RuleBase" id="RU361277"/>
    </source>
</evidence>
<dbReference type="Gene3D" id="3.90.180.10">
    <property type="entry name" value="Medium-chain alcohol dehydrogenases, catalytic domain"/>
    <property type="match status" value="1"/>
</dbReference>
<sequence length="339" mass="35341">MKAALVYAPGDLRIEEVPDPVAGPGEAVLRIGAAASCHTDVKSLLRGHPSLGPFPARLGHEFAGTIESVGEGVTNVAVGDVVFSGNSAPCGECRQCLRGRESLCQDLLYVLGGFAEKVLLPERVVRKNLHRIPDGVPLALAPIAEPLACAVHALDVVEVPERVTILGGGSLGLMLSALVASAGGKPTVLDPHPERLELAKRFGAAKTVVATRGPDDIAHGGDADLVIEAVGRPEAWELAVAMAAPGGTVNLFGGCARDTTFTVGTARVHYEEVTLTGTYHHAPRYLARALDVLAGNEYPWAELLGPQITLDQLPDALLGRLHDPQPAKYSVITASSSPG</sequence>
<evidence type="ECO:0000313" key="7">
    <source>
        <dbReference type="EMBL" id="MDA0180530.1"/>
    </source>
</evidence>
<dbReference type="EMBL" id="JAPDDP010000013">
    <property type="protein sequence ID" value="MDA0180530.1"/>
    <property type="molecule type" value="Genomic_DNA"/>
</dbReference>
<comment type="caution">
    <text evidence="7">The sequence shown here is derived from an EMBL/GenBank/DDBJ whole genome shotgun (WGS) entry which is preliminary data.</text>
</comment>
<feature type="domain" description="Alcohol dehydrogenase-like N-terminal" evidence="6">
    <location>
        <begin position="23"/>
        <end position="125"/>
    </location>
</feature>
<dbReference type="PANTHER" id="PTHR43401">
    <property type="entry name" value="L-THREONINE 3-DEHYDROGENASE"/>
    <property type="match status" value="1"/>
</dbReference>
<dbReference type="AlphaFoldDB" id="A0A9X3SAR0"/>
<protein>
    <submittedName>
        <fullName evidence="7">Alcohol dehydrogenase catalytic domain-containing protein</fullName>
    </submittedName>
</protein>
<keyword evidence="1 4" id="KW-0479">Metal-binding</keyword>
<dbReference type="GO" id="GO:0008270">
    <property type="term" value="F:zinc ion binding"/>
    <property type="evidence" value="ECO:0007669"/>
    <property type="project" value="InterPro"/>
</dbReference>
<evidence type="ECO:0000259" key="5">
    <source>
        <dbReference type="Pfam" id="PF00107"/>
    </source>
</evidence>
<organism evidence="7 8">
    <name type="scientific">Solirubrobacter phytolaccae</name>
    <dbReference type="NCBI Taxonomy" id="1404360"/>
    <lineage>
        <taxon>Bacteria</taxon>
        <taxon>Bacillati</taxon>
        <taxon>Actinomycetota</taxon>
        <taxon>Thermoleophilia</taxon>
        <taxon>Solirubrobacterales</taxon>
        <taxon>Solirubrobacteraceae</taxon>
        <taxon>Solirubrobacter</taxon>
    </lineage>
</organism>
<evidence type="ECO:0000256" key="2">
    <source>
        <dbReference type="ARBA" id="ARBA00022833"/>
    </source>
</evidence>
<dbReference type="PROSITE" id="PS00059">
    <property type="entry name" value="ADH_ZINC"/>
    <property type="match status" value="1"/>
</dbReference>
<dbReference type="Proteomes" id="UP001147653">
    <property type="component" value="Unassembled WGS sequence"/>
</dbReference>
<dbReference type="InterPro" id="IPR036291">
    <property type="entry name" value="NAD(P)-bd_dom_sf"/>
</dbReference>
<evidence type="ECO:0000313" key="8">
    <source>
        <dbReference type="Proteomes" id="UP001147653"/>
    </source>
</evidence>
<evidence type="ECO:0000259" key="6">
    <source>
        <dbReference type="Pfam" id="PF08240"/>
    </source>
</evidence>
<proteinExistence type="inferred from homology"/>
<dbReference type="SUPFAM" id="SSF51735">
    <property type="entry name" value="NAD(P)-binding Rossmann-fold domains"/>
    <property type="match status" value="1"/>
</dbReference>
<dbReference type="GO" id="GO:0016491">
    <property type="term" value="F:oxidoreductase activity"/>
    <property type="evidence" value="ECO:0007669"/>
    <property type="project" value="UniProtKB-KW"/>
</dbReference>
<evidence type="ECO:0000256" key="3">
    <source>
        <dbReference type="ARBA" id="ARBA00023002"/>
    </source>
</evidence>